<keyword evidence="1" id="KW-0540">Nuclease</keyword>
<protein>
    <recommendedName>
        <fullName evidence="10">S1/P1 Nuclease</fullName>
    </recommendedName>
</protein>
<reference evidence="8 9" key="1">
    <citation type="journal article" date="2019" name="ISME J.">
        <title>Candidatus Macondimonas diazotrophica, a novel gammaproteobacterial genus dominating crude-oil-contaminated coastal sediments.</title>
        <authorList>
            <person name="Karthikeyan S."/>
            <person name="Konstantinidis K."/>
        </authorList>
    </citation>
    <scope>NUCLEOTIDE SEQUENCE [LARGE SCALE GENOMIC DNA]</scope>
    <source>
        <strain evidence="8 9">KTK01</strain>
    </source>
</reference>
<dbReference type="SUPFAM" id="SSF48537">
    <property type="entry name" value="Phospholipase C/P1 nuclease"/>
    <property type="match status" value="1"/>
</dbReference>
<evidence type="ECO:0008006" key="10">
    <source>
        <dbReference type="Google" id="ProtNLM"/>
    </source>
</evidence>
<keyword evidence="6" id="KW-0325">Glycoprotein</keyword>
<dbReference type="CDD" id="cd11010">
    <property type="entry name" value="S1-P1_nuclease"/>
    <property type="match status" value="1"/>
</dbReference>
<evidence type="ECO:0000256" key="1">
    <source>
        <dbReference type="ARBA" id="ARBA00022722"/>
    </source>
</evidence>
<dbReference type="PANTHER" id="PTHR33146">
    <property type="entry name" value="ENDONUCLEASE 4"/>
    <property type="match status" value="1"/>
</dbReference>
<comment type="caution">
    <text evidence="8">The sequence shown here is derived from an EMBL/GenBank/DDBJ whole genome shotgun (WGS) entry which is preliminary data.</text>
</comment>
<evidence type="ECO:0000256" key="7">
    <source>
        <dbReference type="SAM" id="Phobius"/>
    </source>
</evidence>
<dbReference type="GO" id="GO:0004519">
    <property type="term" value="F:endonuclease activity"/>
    <property type="evidence" value="ECO:0007669"/>
    <property type="project" value="UniProtKB-KW"/>
</dbReference>
<dbReference type="EMBL" id="SRIO01000009">
    <property type="protein sequence ID" value="TFZ82408.1"/>
    <property type="molecule type" value="Genomic_DNA"/>
</dbReference>
<name>A0A4Z0F9V5_9GAMM</name>
<dbReference type="Gene3D" id="1.10.575.10">
    <property type="entry name" value="P1 Nuclease"/>
    <property type="match status" value="1"/>
</dbReference>
<evidence type="ECO:0000256" key="5">
    <source>
        <dbReference type="ARBA" id="ARBA00023157"/>
    </source>
</evidence>
<keyword evidence="3" id="KW-0255">Endonuclease</keyword>
<dbReference type="Pfam" id="PF02265">
    <property type="entry name" value="S1-P1_nuclease"/>
    <property type="match status" value="1"/>
</dbReference>
<evidence type="ECO:0000256" key="3">
    <source>
        <dbReference type="ARBA" id="ARBA00022759"/>
    </source>
</evidence>
<dbReference type="InterPro" id="IPR008947">
    <property type="entry name" value="PLipase_C/P1_nuclease_dom_sf"/>
</dbReference>
<dbReference type="OrthoDB" id="267579at2"/>
<evidence type="ECO:0000256" key="6">
    <source>
        <dbReference type="ARBA" id="ARBA00023180"/>
    </source>
</evidence>
<dbReference type="GO" id="GO:0006308">
    <property type="term" value="P:DNA catabolic process"/>
    <property type="evidence" value="ECO:0007669"/>
    <property type="project" value="InterPro"/>
</dbReference>
<keyword evidence="7" id="KW-0472">Membrane</keyword>
<dbReference type="AlphaFoldDB" id="A0A4Z0F9V5"/>
<keyword evidence="7" id="KW-1133">Transmembrane helix</keyword>
<keyword evidence="5" id="KW-1015">Disulfide bond</keyword>
<proteinExistence type="predicted"/>
<dbReference type="GO" id="GO:0016788">
    <property type="term" value="F:hydrolase activity, acting on ester bonds"/>
    <property type="evidence" value="ECO:0007669"/>
    <property type="project" value="InterPro"/>
</dbReference>
<organism evidence="8 9">
    <name type="scientific">Candidatus Macondimonas diazotrophica</name>
    <dbReference type="NCBI Taxonomy" id="2305248"/>
    <lineage>
        <taxon>Bacteria</taxon>
        <taxon>Pseudomonadati</taxon>
        <taxon>Pseudomonadota</taxon>
        <taxon>Gammaproteobacteria</taxon>
        <taxon>Chromatiales</taxon>
        <taxon>Ectothiorhodospiraceae</taxon>
        <taxon>Candidatus Macondimonas</taxon>
    </lineage>
</organism>
<evidence type="ECO:0000256" key="2">
    <source>
        <dbReference type="ARBA" id="ARBA00022723"/>
    </source>
</evidence>
<evidence type="ECO:0000313" key="8">
    <source>
        <dbReference type="EMBL" id="TFZ82408.1"/>
    </source>
</evidence>
<evidence type="ECO:0000256" key="4">
    <source>
        <dbReference type="ARBA" id="ARBA00022801"/>
    </source>
</evidence>
<gene>
    <name evidence="8" type="ORF">E4680_07960</name>
</gene>
<dbReference type="PANTHER" id="PTHR33146:SF26">
    <property type="entry name" value="ENDONUCLEASE 4"/>
    <property type="match status" value="1"/>
</dbReference>
<evidence type="ECO:0000313" key="9">
    <source>
        <dbReference type="Proteomes" id="UP000297890"/>
    </source>
</evidence>
<keyword evidence="7" id="KW-0812">Transmembrane</keyword>
<keyword evidence="4" id="KW-0378">Hydrolase</keyword>
<feature type="transmembrane region" description="Helical" evidence="7">
    <location>
        <begin position="88"/>
        <end position="106"/>
    </location>
</feature>
<dbReference type="InterPro" id="IPR003154">
    <property type="entry name" value="S1/P1nuclease"/>
</dbReference>
<dbReference type="GO" id="GO:0046872">
    <property type="term" value="F:metal ion binding"/>
    <property type="evidence" value="ECO:0007669"/>
    <property type="project" value="UniProtKB-KW"/>
</dbReference>
<dbReference type="Proteomes" id="UP000297890">
    <property type="component" value="Unassembled WGS sequence"/>
</dbReference>
<dbReference type="GO" id="GO:0003676">
    <property type="term" value="F:nucleic acid binding"/>
    <property type="evidence" value="ECO:0007669"/>
    <property type="project" value="InterPro"/>
</dbReference>
<keyword evidence="9" id="KW-1185">Reference proteome</keyword>
<keyword evidence="2" id="KW-0479">Metal-binding</keyword>
<accession>A0A4Z0F9V5</accession>
<sequence length="349" mass="39920">MGWPKPLSAHRITARPIHKPARMCHRWRRPMSIRLSRVGRLTAGILPGSMRAMLGVPLEWIRGVCKRVMVINGLGDPNAANCRRRVRLALFWLGLSLIASPAWGWGGTGHRMICEIAWQHLTPAARREVQGLLRVERGSSRFNESCTWADRIRGDSRYDFLAPWHYLNLPPGTTRYRDRHCPRQGCVVRAIEETRAILADSRHSRRERLDALRLLGHFVGDVHQPLHVSHARDRGGTLRTVRYGDDPAPISLHKVWDDRLLDHWDADWRPVSLRMARALAMDERRLWSKGDAADWAMESFRLTEDQVYPQALDDVIDASEIAAAQRLVETRLRQAGWRLAGLLNSALDP</sequence>